<gene>
    <name evidence="2" type="ORF">C2845_PM13G12340</name>
</gene>
<name>A0A3L6RHW2_PANMI</name>
<dbReference type="AlphaFoldDB" id="A0A3L6RHW2"/>
<evidence type="ECO:0000313" key="2">
    <source>
        <dbReference type="EMBL" id="RLN04094.1"/>
    </source>
</evidence>
<dbReference type="Proteomes" id="UP000275267">
    <property type="component" value="Unassembled WGS sequence"/>
</dbReference>
<dbReference type="Pfam" id="PF06880">
    <property type="entry name" value="DUF1262"/>
    <property type="match status" value="1"/>
</dbReference>
<dbReference type="OrthoDB" id="741151at2759"/>
<reference evidence="3" key="1">
    <citation type="journal article" date="2019" name="Nat. Commun.">
        <title>The genome of broomcorn millet.</title>
        <authorList>
            <person name="Zou C."/>
            <person name="Miki D."/>
            <person name="Li D."/>
            <person name="Tang Q."/>
            <person name="Xiao L."/>
            <person name="Rajput S."/>
            <person name="Deng P."/>
            <person name="Jia W."/>
            <person name="Huang R."/>
            <person name="Zhang M."/>
            <person name="Sun Y."/>
            <person name="Hu J."/>
            <person name="Fu X."/>
            <person name="Schnable P.S."/>
            <person name="Li F."/>
            <person name="Zhang H."/>
            <person name="Feng B."/>
            <person name="Zhu X."/>
            <person name="Liu R."/>
            <person name="Schnable J.C."/>
            <person name="Zhu J.-K."/>
            <person name="Zhang H."/>
        </authorList>
    </citation>
    <scope>NUCLEOTIDE SEQUENCE [LARGE SCALE GENOMIC DNA]</scope>
</reference>
<dbReference type="PANTHER" id="PTHR31050:SF3">
    <property type="entry name" value="OS08G0412800 PROTEIN"/>
    <property type="match status" value="1"/>
</dbReference>
<evidence type="ECO:0000256" key="1">
    <source>
        <dbReference type="SAM" id="MobiDB-lite"/>
    </source>
</evidence>
<dbReference type="STRING" id="4540.A0A3L6RHW2"/>
<feature type="compositionally biased region" description="Low complexity" evidence="1">
    <location>
        <begin position="196"/>
        <end position="209"/>
    </location>
</feature>
<keyword evidence="3" id="KW-1185">Reference proteome</keyword>
<proteinExistence type="predicted"/>
<comment type="caution">
    <text evidence="2">The sequence shown here is derived from an EMBL/GenBank/DDBJ whole genome shotgun (WGS) entry which is preliminary data.</text>
</comment>
<accession>A0A3L6RHW2</accession>
<sequence length="365" mass="39571">MVRCGLKTRGHPAFRGRDEHHVHDQVAFRAHEPAGGRLLATAGGPERPRLPRRVKGAAAGEDNDKTCCWGTCPCTSRRVWELPFPQDRVLTVRYQEGGRDGSNSQESVVFVPVAGQPLASNRYYAVVAKGRRKGLVRACFCRCVKDAEPRPFDPADVYQQIEVVPARASRGGSRRGPSPPTASRRPSTGASTGKCTSSSSPRTSTSARRWGSTPPRSGRASSQPRTPLHGGGGDDSRHRREMGVAPREQIGCSAFYKVVLEQRWEPVSGDAVGCAHDYSKLASKTALIGGSVEAKVEGRSSRHVHAYVWFVAATGRVGVCTTVWERMLWEETNGGWVDEEVEAGSVADGSVLVAWRGVKVKAEMV</sequence>
<dbReference type="InterPro" id="IPR010683">
    <property type="entry name" value="DUF1262"/>
</dbReference>
<evidence type="ECO:0000313" key="3">
    <source>
        <dbReference type="Proteomes" id="UP000275267"/>
    </source>
</evidence>
<dbReference type="EMBL" id="PQIB02000008">
    <property type="protein sequence ID" value="RLN04094.1"/>
    <property type="molecule type" value="Genomic_DNA"/>
</dbReference>
<dbReference type="PANTHER" id="PTHR31050">
    <property type="entry name" value="OS08G0413200 PROTEIN"/>
    <property type="match status" value="1"/>
</dbReference>
<feature type="region of interest" description="Disordered" evidence="1">
    <location>
        <begin position="163"/>
        <end position="240"/>
    </location>
</feature>
<organism evidence="2 3">
    <name type="scientific">Panicum miliaceum</name>
    <name type="common">Proso millet</name>
    <name type="synonym">Broomcorn millet</name>
    <dbReference type="NCBI Taxonomy" id="4540"/>
    <lineage>
        <taxon>Eukaryota</taxon>
        <taxon>Viridiplantae</taxon>
        <taxon>Streptophyta</taxon>
        <taxon>Embryophyta</taxon>
        <taxon>Tracheophyta</taxon>
        <taxon>Spermatophyta</taxon>
        <taxon>Magnoliopsida</taxon>
        <taxon>Liliopsida</taxon>
        <taxon>Poales</taxon>
        <taxon>Poaceae</taxon>
        <taxon>PACMAD clade</taxon>
        <taxon>Panicoideae</taxon>
        <taxon>Panicodae</taxon>
        <taxon>Paniceae</taxon>
        <taxon>Panicinae</taxon>
        <taxon>Panicum</taxon>
        <taxon>Panicum sect. Panicum</taxon>
    </lineage>
</organism>
<protein>
    <submittedName>
        <fullName evidence="2">Uncharacterized protein</fullName>
    </submittedName>
</protein>